<dbReference type="Proteomes" id="UP000266723">
    <property type="component" value="Unassembled WGS sequence"/>
</dbReference>
<name>A0ABQ7DI04_BRACR</name>
<evidence type="ECO:0000313" key="3">
    <source>
        <dbReference type="Proteomes" id="UP000266723"/>
    </source>
</evidence>
<evidence type="ECO:0000313" key="2">
    <source>
        <dbReference type="EMBL" id="KAF3577744.1"/>
    </source>
</evidence>
<comment type="caution">
    <text evidence="2">The sequence shown here is derived from an EMBL/GenBank/DDBJ whole genome shotgun (WGS) entry which is preliminary data.</text>
</comment>
<keyword evidence="3" id="KW-1185">Reference proteome</keyword>
<feature type="compositionally biased region" description="Basic and acidic residues" evidence="1">
    <location>
        <begin position="59"/>
        <end position="68"/>
    </location>
</feature>
<reference evidence="2 3" key="1">
    <citation type="journal article" date="2020" name="BMC Genomics">
        <title>Intraspecific diversification of the crop wild relative Brassica cretica Lam. using demographic model selection.</title>
        <authorList>
            <person name="Kioukis A."/>
            <person name="Michalopoulou V.A."/>
            <person name="Briers L."/>
            <person name="Pirintsos S."/>
            <person name="Studholme D.J."/>
            <person name="Pavlidis P."/>
            <person name="Sarris P.F."/>
        </authorList>
    </citation>
    <scope>NUCLEOTIDE SEQUENCE [LARGE SCALE GENOMIC DNA]</scope>
    <source>
        <strain evidence="3">cv. PFS-1207/04</strain>
    </source>
</reference>
<sequence length="207" mass="22870">MAGNKKRRFNTPIRPMGNLNRPSTGGGTTDTPPMSGAARATREGTKNPQIQDLEERDSEPEPGKEAPERTASTESSITTYLEQIFSKRFDAMQSMVEHLPGVAPPIRRSNPDSYADTPFVEEIASVEMPRTSPSQASRCMTVLATPMITSRSTSKGCWRLNSLRNPAKARYAKGLSNNFVEQLASNRSLEKTSDGLYEILQHRVEPL</sequence>
<evidence type="ECO:0000256" key="1">
    <source>
        <dbReference type="SAM" id="MobiDB-lite"/>
    </source>
</evidence>
<feature type="region of interest" description="Disordered" evidence="1">
    <location>
        <begin position="1"/>
        <end position="77"/>
    </location>
</feature>
<dbReference type="EMBL" id="QGKV02000649">
    <property type="protein sequence ID" value="KAF3577744.1"/>
    <property type="molecule type" value="Genomic_DNA"/>
</dbReference>
<proteinExistence type="predicted"/>
<protein>
    <submittedName>
        <fullName evidence="2">Uncharacterized protein</fullName>
    </submittedName>
</protein>
<organism evidence="2 3">
    <name type="scientific">Brassica cretica</name>
    <name type="common">Mustard</name>
    <dbReference type="NCBI Taxonomy" id="69181"/>
    <lineage>
        <taxon>Eukaryota</taxon>
        <taxon>Viridiplantae</taxon>
        <taxon>Streptophyta</taxon>
        <taxon>Embryophyta</taxon>
        <taxon>Tracheophyta</taxon>
        <taxon>Spermatophyta</taxon>
        <taxon>Magnoliopsida</taxon>
        <taxon>eudicotyledons</taxon>
        <taxon>Gunneridae</taxon>
        <taxon>Pentapetalae</taxon>
        <taxon>rosids</taxon>
        <taxon>malvids</taxon>
        <taxon>Brassicales</taxon>
        <taxon>Brassicaceae</taxon>
        <taxon>Brassiceae</taxon>
        <taxon>Brassica</taxon>
    </lineage>
</organism>
<gene>
    <name evidence="2" type="ORF">DY000_02035186</name>
</gene>
<accession>A0ABQ7DI04</accession>